<gene>
    <name evidence="1" type="ORF">LO55_3405</name>
</gene>
<accession>A0A1S2NGJ8</accession>
<sequence>MGDDMERFLIIYRGASEPGERQEDRWRAWFDVLGPALLDPGSLTQDSVEIPSRLIGPKLSGSSLSGYSLIEAADFNDVVRMVQDCPVFDERGSVEIARLGAGFGAGLGASAS</sequence>
<evidence type="ECO:0000313" key="2">
    <source>
        <dbReference type="Proteomes" id="UP000180246"/>
    </source>
</evidence>
<dbReference type="EMBL" id="JRYB01000001">
    <property type="protein sequence ID" value="OIJ44165.1"/>
    <property type="molecule type" value="Genomic_DNA"/>
</dbReference>
<organism evidence="1 2">
    <name type="scientific">Massilia timonae</name>
    <dbReference type="NCBI Taxonomy" id="47229"/>
    <lineage>
        <taxon>Bacteria</taxon>
        <taxon>Pseudomonadati</taxon>
        <taxon>Pseudomonadota</taxon>
        <taxon>Betaproteobacteria</taxon>
        <taxon>Burkholderiales</taxon>
        <taxon>Oxalobacteraceae</taxon>
        <taxon>Telluria group</taxon>
        <taxon>Massilia</taxon>
    </lineage>
</organism>
<name>A0A1S2NGJ8_9BURK</name>
<protein>
    <recommendedName>
        <fullName evidence="3">YCII-related domain protein</fullName>
    </recommendedName>
</protein>
<dbReference type="Proteomes" id="UP000180246">
    <property type="component" value="Unassembled WGS sequence"/>
</dbReference>
<dbReference type="AlphaFoldDB" id="A0A1S2NGJ8"/>
<evidence type="ECO:0000313" key="1">
    <source>
        <dbReference type="EMBL" id="OIJ44165.1"/>
    </source>
</evidence>
<evidence type="ECO:0008006" key="3">
    <source>
        <dbReference type="Google" id="ProtNLM"/>
    </source>
</evidence>
<proteinExistence type="predicted"/>
<comment type="caution">
    <text evidence="1">The sequence shown here is derived from an EMBL/GenBank/DDBJ whole genome shotgun (WGS) entry which is preliminary data.</text>
</comment>
<reference evidence="1 2" key="1">
    <citation type="submission" date="2014-10" db="EMBL/GenBank/DDBJ databases">
        <authorList>
            <person name="Seo M.-J."/>
            <person name="Seok Y.J."/>
            <person name="Cha I.-T."/>
        </authorList>
    </citation>
    <scope>NUCLEOTIDE SEQUENCE [LARGE SCALE GENOMIC DNA]</scope>
    <source>
        <strain evidence="1 2">NEU</strain>
    </source>
</reference>